<feature type="compositionally biased region" description="Basic and acidic residues" evidence="1">
    <location>
        <begin position="303"/>
        <end position="312"/>
    </location>
</feature>
<feature type="region of interest" description="Disordered" evidence="1">
    <location>
        <begin position="28"/>
        <end position="325"/>
    </location>
</feature>
<evidence type="ECO:0000256" key="1">
    <source>
        <dbReference type="SAM" id="MobiDB-lite"/>
    </source>
</evidence>
<name>A0A5K1K4P6_9APHY</name>
<organism evidence="2">
    <name type="scientific">Ganoderma boninense</name>
    <dbReference type="NCBI Taxonomy" id="34458"/>
    <lineage>
        <taxon>Eukaryota</taxon>
        <taxon>Fungi</taxon>
        <taxon>Dikarya</taxon>
        <taxon>Basidiomycota</taxon>
        <taxon>Agaricomycotina</taxon>
        <taxon>Agaricomycetes</taxon>
        <taxon>Polyporales</taxon>
        <taxon>Polyporaceae</taxon>
        <taxon>Ganoderma</taxon>
    </lineage>
</organism>
<feature type="compositionally biased region" description="Basic and acidic residues" evidence="1">
    <location>
        <begin position="150"/>
        <end position="159"/>
    </location>
</feature>
<protein>
    <submittedName>
        <fullName evidence="2">EF-hand domain-containing protein</fullName>
    </submittedName>
</protein>
<feature type="compositionally biased region" description="Basic and acidic residues" evidence="1">
    <location>
        <begin position="249"/>
        <end position="261"/>
    </location>
</feature>
<feature type="region of interest" description="Disordered" evidence="1">
    <location>
        <begin position="341"/>
        <end position="361"/>
    </location>
</feature>
<feature type="compositionally biased region" description="Basic residues" evidence="1">
    <location>
        <begin position="315"/>
        <end position="325"/>
    </location>
</feature>
<accession>A0A5K1K4P6</accession>
<feature type="compositionally biased region" description="Polar residues" evidence="1">
    <location>
        <begin position="163"/>
        <end position="179"/>
    </location>
</feature>
<evidence type="ECO:0000313" key="2">
    <source>
        <dbReference type="EMBL" id="VWP00785.1"/>
    </source>
</evidence>
<proteinExistence type="predicted"/>
<dbReference type="AlphaFoldDB" id="A0A5K1K4P6"/>
<gene>
    <name evidence="2" type="primary">A7EB00</name>
</gene>
<reference evidence="2" key="1">
    <citation type="submission" date="2019-10" db="EMBL/GenBank/DDBJ databases">
        <authorList>
            <person name="Nor Muhammad N."/>
        </authorList>
    </citation>
    <scope>NUCLEOTIDE SEQUENCE</scope>
</reference>
<feature type="compositionally biased region" description="Basic and acidic residues" evidence="1">
    <location>
        <begin position="186"/>
        <end position="198"/>
    </location>
</feature>
<sequence>MWEIGKQSGPRRGNAAFSSADVVFHDDSNEFASPLPSADIDINSSGSDDEYEVDTHSVEGSEGSIEQILPPSDDVFDQPDEWTSQLGVGVNDRKRRRSQKAVESEPEEEDEDADEEEPTLKPRKGKAPQNGPKAKRLSKSKRLKLAANEARARVEAERKVSKHSSQNTGHTSSKASTTSWPPPKKAKIDDAFTPDFRKSLRNKTLPPDIVTPSHAQADCADAMFEFESDGEPTPRQKKHRAQHASSAEGSRHAQQEQHDDDSPYDGDTFNQFHDDIEYLSRPTPKRKKTAKGRQLSDEEIGGFDDRDVDVPRPRPASKKGKEKRRNHLVALATDTEVFGDEAVTPTPKKKRARATKVSSQDSRGYDGLPTWVKGQILTRIVPSMIKYYGAQENPWDLDEATGSRFLELLRSVVKKAYPDRDVNIEKSDKVYKFARQRVYDWRKGFQTLAIKLVEREISERNLTSRAAIRQFACDARAAGGEALYDTPNVLDPKEARGAMQSTYIAKLLASHLNAIEGGRLKTPPHHGGAIALAAVAIRRAFAMFVTGEFKADNQDFGQKSVGQRTKLMYDGSVRPLIKHRDRMEALVDAAWEHAPYIRDEDGDGNFGRHGVHAGDSDADVYMAADPSSPPPEE</sequence>
<feature type="compositionally biased region" description="Basic residues" evidence="1">
    <location>
        <begin position="133"/>
        <end position="144"/>
    </location>
</feature>
<feature type="compositionally biased region" description="Acidic residues" evidence="1">
    <location>
        <begin position="104"/>
        <end position="117"/>
    </location>
</feature>
<dbReference type="EMBL" id="LR728810">
    <property type="protein sequence ID" value="VWP00785.1"/>
    <property type="molecule type" value="Genomic_DNA"/>
</dbReference>
<feature type="region of interest" description="Disordered" evidence="1">
    <location>
        <begin position="601"/>
        <end position="633"/>
    </location>
</feature>